<dbReference type="Pfam" id="PF15184">
    <property type="entry name" value="TOM6p"/>
    <property type="match status" value="1"/>
</dbReference>
<dbReference type="OMA" id="GIRKWLW"/>
<dbReference type="Proteomes" id="UP000314987">
    <property type="component" value="Unassembled WGS sequence"/>
</dbReference>
<reference evidence="2" key="2">
    <citation type="submission" date="2025-08" db="UniProtKB">
        <authorList>
            <consortium name="Ensembl"/>
        </authorList>
    </citation>
    <scope>IDENTIFICATION</scope>
</reference>
<dbReference type="Ensembl" id="ENSVURT00010015561.1">
    <property type="protein sequence ID" value="ENSVURP00010013670.1"/>
    <property type="gene ID" value="ENSVURG00010010517.1"/>
</dbReference>
<dbReference type="PANTHER" id="PTHR15527">
    <property type="entry name" value="MITOCHONDRIAL IMPORT RECEPTOR SUBUNIT TOM6 HOMOLOG"/>
    <property type="match status" value="1"/>
</dbReference>
<proteinExistence type="predicted"/>
<evidence type="ECO:0000313" key="2">
    <source>
        <dbReference type="Ensembl" id="ENSVURP00010013670.1"/>
    </source>
</evidence>
<dbReference type="GO" id="GO:0005742">
    <property type="term" value="C:mitochondrial outer membrane translocase complex"/>
    <property type="evidence" value="ECO:0007669"/>
    <property type="project" value="InterPro"/>
</dbReference>
<accession>A0A4X2KWF1</accession>
<feature type="chain" id="PRO_5021266293" evidence="1">
    <location>
        <begin position="24"/>
        <end position="78"/>
    </location>
</feature>
<sequence length="78" mass="8510">MAMIGFSMLISATLGGSSDGVTGAPKGIRKWLWGAYPFATDRNDFWKNLIVNLRFFTAGVWLSRNLGEVDVMASQPGL</sequence>
<dbReference type="InterPro" id="IPR029182">
    <property type="entry name" value="TOMM6"/>
</dbReference>
<dbReference type="PANTHER" id="PTHR15527:SF0">
    <property type="entry name" value="MITOCHONDRIAL IMPORT RECEPTOR SUBUNIT TOM6 HOMOLOG"/>
    <property type="match status" value="1"/>
</dbReference>
<dbReference type="STRING" id="29139.ENSVURP00010013670"/>
<name>A0A4X2KWF1_VOMUR</name>
<evidence type="ECO:0000313" key="3">
    <source>
        <dbReference type="Proteomes" id="UP000314987"/>
    </source>
</evidence>
<reference evidence="2" key="3">
    <citation type="submission" date="2025-09" db="UniProtKB">
        <authorList>
            <consortium name="Ensembl"/>
        </authorList>
    </citation>
    <scope>IDENTIFICATION</scope>
</reference>
<feature type="signal peptide" evidence="1">
    <location>
        <begin position="1"/>
        <end position="23"/>
    </location>
</feature>
<dbReference type="AlphaFoldDB" id="A0A4X2KWF1"/>
<evidence type="ECO:0000256" key="1">
    <source>
        <dbReference type="SAM" id="SignalP"/>
    </source>
</evidence>
<protein>
    <submittedName>
        <fullName evidence="2">Uncharacterized protein</fullName>
    </submittedName>
</protein>
<reference evidence="3" key="1">
    <citation type="submission" date="2018-12" db="EMBL/GenBank/DDBJ databases">
        <authorList>
            <person name="Yazar S."/>
        </authorList>
    </citation>
    <scope>NUCLEOTIDE SEQUENCE [LARGE SCALE GENOMIC DNA]</scope>
</reference>
<keyword evidence="3" id="KW-1185">Reference proteome</keyword>
<dbReference type="GeneTree" id="ENSGT00390000002376"/>
<organism evidence="2 3">
    <name type="scientific">Vombatus ursinus</name>
    <name type="common">Common wombat</name>
    <dbReference type="NCBI Taxonomy" id="29139"/>
    <lineage>
        <taxon>Eukaryota</taxon>
        <taxon>Metazoa</taxon>
        <taxon>Chordata</taxon>
        <taxon>Craniata</taxon>
        <taxon>Vertebrata</taxon>
        <taxon>Euteleostomi</taxon>
        <taxon>Mammalia</taxon>
        <taxon>Metatheria</taxon>
        <taxon>Diprotodontia</taxon>
        <taxon>Vombatidae</taxon>
        <taxon>Vombatus</taxon>
    </lineage>
</organism>
<keyword evidence="1" id="KW-0732">Signal</keyword>